<organism evidence="2 3">
    <name type="scientific">Brassica campestris</name>
    <name type="common">Field mustard</name>
    <dbReference type="NCBI Taxonomy" id="3711"/>
    <lineage>
        <taxon>Eukaryota</taxon>
        <taxon>Viridiplantae</taxon>
        <taxon>Streptophyta</taxon>
        <taxon>Embryophyta</taxon>
        <taxon>Tracheophyta</taxon>
        <taxon>Spermatophyta</taxon>
        <taxon>Magnoliopsida</taxon>
        <taxon>eudicotyledons</taxon>
        <taxon>Gunneridae</taxon>
        <taxon>Pentapetalae</taxon>
        <taxon>rosids</taxon>
        <taxon>malvids</taxon>
        <taxon>Brassicales</taxon>
        <taxon>Brassicaceae</taxon>
        <taxon>Brassiceae</taxon>
        <taxon>Brassica</taxon>
    </lineage>
</organism>
<name>M4DEW5_BRACM</name>
<keyword evidence="3" id="KW-1185">Reference proteome</keyword>
<reference evidence="2 3" key="1">
    <citation type="journal article" date="2011" name="Nat. Genet.">
        <title>The genome of the mesopolyploid crop species Brassica rapa.</title>
        <authorList>
            <consortium name="Brassica rapa Genome Sequencing Project Consortium"/>
            <person name="Wang X."/>
            <person name="Wang H."/>
            <person name="Wang J."/>
            <person name="Sun R."/>
            <person name="Wu J."/>
            <person name="Liu S."/>
            <person name="Bai Y."/>
            <person name="Mun J.H."/>
            <person name="Bancroft I."/>
            <person name="Cheng F."/>
            <person name="Huang S."/>
            <person name="Li X."/>
            <person name="Hua W."/>
            <person name="Wang J."/>
            <person name="Wang X."/>
            <person name="Freeling M."/>
            <person name="Pires J.C."/>
            <person name="Paterson A.H."/>
            <person name="Chalhoub B."/>
            <person name="Wang B."/>
            <person name="Hayward A."/>
            <person name="Sharpe A.G."/>
            <person name="Park B.S."/>
            <person name="Weisshaar B."/>
            <person name="Liu B."/>
            <person name="Li B."/>
            <person name="Liu B."/>
            <person name="Tong C."/>
            <person name="Song C."/>
            <person name="Duran C."/>
            <person name="Peng C."/>
            <person name="Geng C."/>
            <person name="Koh C."/>
            <person name="Lin C."/>
            <person name="Edwards D."/>
            <person name="Mu D."/>
            <person name="Shen D."/>
            <person name="Soumpourou E."/>
            <person name="Li F."/>
            <person name="Fraser F."/>
            <person name="Conant G."/>
            <person name="Lassalle G."/>
            <person name="King G.J."/>
            <person name="Bonnema G."/>
            <person name="Tang H."/>
            <person name="Wang H."/>
            <person name="Belcram H."/>
            <person name="Zhou H."/>
            <person name="Hirakawa H."/>
            <person name="Abe H."/>
            <person name="Guo H."/>
            <person name="Wang H."/>
            <person name="Jin H."/>
            <person name="Parkin I.A."/>
            <person name="Batley J."/>
            <person name="Kim J.S."/>
            <person name="Just J."/>
            <person name="Li J."/>
            <person name="Xu J."/>
            <person name="Deng J."/>
            <person name="Kim J.A."/>
            <person name="Li J."/>
            <person name="Yu J."/>
            <person name="Meng J."/>
            <person name="Wang J."/>
            <person name="Min J."/>
            <person name="Poulain J."/>
            <person name="Wang J."/>
            <person name="Hatakeyama K."/>
            <person name="Wu K."/>
            <person name="Wang L."/>
            <person name="Fang L."/>
            <person name="Trick M."/>
            <person name="Links M.G."/>
            <person name="Zhao M."/>
            <person name="Jin M."/>
            <person name="Ramchiary N."/>
            <person name="Drou N."/>
            <person name="Berkman P.J."/>
            <person name="Cai Q."/>
            <person name="Huang Q."/>
            <person name="Li R."/>
            <person name="Tabata S."/>
            <person name="Cheng S."/>
            <person name="Zhang S."/>
            <person name="Zhang S."/>
            <person name="Huang S."/>
            <person name="Sato S."/>
            <person name="Sun S."/>
            <person name="Kwon S.J."/>
            <person name="Choi S.R."/>
            <person name="Lee T.H."/>
            <person name="Fan W."/>
            <person name="Zhao X."/>
            <person name="Tan X."/>
            <person name="Xu X."/>
            <person name="Wang Y."/>
            <person name="Qiu Y."/>
            <person name="Yin Y."/>
            <person name="Li Y."/>
            <person name="Du Y."/>
            <person name="Liao Y."/>
            <person name="Lim Y."/>
            <person name="Narusaka Y."/>
            <person name="Wang Y."/>
            <person name="Wang Z."/>
            <person name="Li Z."/>
            <person name="Wang Z."/>
            <person name="Xiong Z."/>
            <person name="Zhang Z."/>
        </authorList>
    </citation>
    <scope>NUCLEOTIDE SEQUENCE [LARGE SCALE GENOMIC DNA]</scope>
    <source>
        <strain evidence="2 3">cv. Chiifu-401-42</strain>
    </source>
</reference>
<evidence type="ECO:0000256" key="1">
    <source>
        <dbReference type="SAM" id="MobiDB-lite"/>
    </source>
</evidence>
<accession>M4DEW5</accession>
<reference evidence="2" key="3">
    <citation type="submission" date="2023-03" db="UniProtKB">
        <authorList>
            <consortium name="EnsemblPlants"/>
        </authorList>
    </citation>
    <scope>IDENTIFICATION</scope>
    <source>
        <strain evidence="2">cv. Chiifu-401-42</strain>
    </source>
</reference>
<dbReference type="InParanoid" id="M4DEW5"/>
<evidence type="ECO:0000313" key="2">
    <source>
        <dbReference type="EnsemblPlants" id="Bra015037.1-P"/>
    </source>
</evidence>
<feature type="compositionally biased region" description="Basic residues" evidence="1">
    <location>
        <begin position="160"/>
        <end position="176"/>
    </location>
</feature>
<dbReference type="Gramene" id="Bra015037.1">
    <property type="protein sequence ID" value="Bra015037.1-P"/>
    <property type="gene ID" value="Bra015037"/>
</dbReference>
<protein>
    <submittedName>
        <fullName evidence="2">Uncharacterized protein</fullName>
    </submittedName>
</protein>
<reference evidence="2 3" key="2">
    <citation type="journal article" date="2018" name="Hortic Res">
        <title>Improved Brassica rapa reference genome by single-molecule sequencing and chromosome conformation capture technologies.</title>
        <authorList>
            <person name="Zhang L."/>
            <person name="Cai X."/>
            <person name="Wu J."/>
            <person name="Liu M."/>
            <person name="Grob S."/>
            <person name="Cheng F."/>
            <person name="Liang J."/>
            <person name="Cai C."/>
            <person name="Liu Z."/>
            <person name="Liu B."/>
            <person name="Wang F."/>
            <person name="Li S."/>
            <person name="Liu F."/>
            <person name="Li X."/>
            <person name="Cheng L."/>
            <person name="Yang W."/>
            <person name="Li M.H."/>
            <person name="Grossniklaus U."/>
            <person name="Zheng H."/>
            <person name="Wang X."/>
        </authorList>
    </citation>
    <scope>NUCLEOTIDE SEQUENCE [LARGE SCALE GENOMIC DNA]</scope>
    <source>
        <strain evidence="2 3">cv. Chiifu-401-42</strain>
    </source>
</reference>
<dbReference type="EnsemblPlants" id="Bra015037.1">
    <property type="protein sequence ID" value="Bra015037.1-P"/>
    <property type="gene ID" value="Bra015037"/>
</dbReference>
<sequence>MITLGAAAMVARDLVTGLMIDTKVEPGGRRRYRLDKEQSLLNALIIHERKGSESKSTEEAPSTRRLASTIVTPSWIDHEMEENVTKRAKGSPRALSFDTLSEKEFVIGDGEDQIIDALTDMDIADQQDGGLMDCDVHQDDLMGIELADMEDKTVHAVPPKSHKAASKAPRGSKHGSKLSIPLGIQNKKFGILRR</sequence>
<dbReference type="HOGENOM" id="CLU_1404251_0_0_1"/>
<proteinExistence type="predicted"/>
<evidence type="ECO:0000313" key="3">
    <source>
        <dbReference type="Proteomes" id="UP000011750"/>
    </source>
</evidence>
<dbReference type="Proteomes" id="UP000011750">
    <property type="component" value="Chromosome A07"/>
</dbReference>
<feature type="region of interest" description="Disordered" evidence="1">
    <location>
        <begin position="154"/>
        <end position="179"/>
    </location>
</feature>
<dbReference type="AlphaFoldDB" id="M4DEW5"/>